<dbReference type="PROSITE" id="PS50994">
    <property type="entry name" value="INTEGRASE"/>
    <property type="match status" value="1"/>
</dbReference>
<dbReference type="GO" id="GO:0032196">
    <property type="term" value="P:transposition"/>
    <property type="evidence" value="ECO:0007669"/>
    <property type="project" value="UniProtKB-KW"/>
</dbReference>
<evidence type="ECO:0000256" key="2">
    <source>
        <dbReference type="ARBA" id="ARBA00022578"/>
    </source>
</evidence>
<dbReference type="GO" id="GO:0015074">
    <property type="term" value="P:DNA integration"/>
    <property type="evidence" value="ECO:0007669"/>
    <property type="project" value="InterPro"/>
</dbReference>
<gene>
    <name evidence="7" type="ORF">KSX_52960</name>
</gene>
<dbReference type="PANTHER" id="PTHR35528">
    <property type="entry name" value="BLL1675 PROTEIN"/>
    <property type="match status" value="1"/>
</dbReference>
<evidence type="ECO:0000256" key="3">
    <source>
        <dbReference type="ARBA" id="ARBA00023125"/>
    </source>
</evidence>
<protein>
    <recommendedName>
        <fullName evidence="6">Integrase catalytic domain-containing protein</fullName>
    </recommendedName>
</protein>
<comment type="function">
    <text evidence="1">Involved in the transposition of the insertion sequence.</text>
</comment>
<sequence>MAERGVVLTYETIRRWCLKFGQTYVNELKRCRPKTGGKWHLDVVYLKINGKTHYLWRTVDQCGNVLDILVQSRRNKQAAKKFFRKLPKGLQYVPRVIITDKQASYAAAKKEILRSVEHRQHKGLNNCAERSHQSTRQRERTMRHFKSPGQAQQFLSAFGQILDHFRLKTASPHCQRSPCPHMGSFPGVERDVN</sequence>
<dbReference type="InterPro" id="IPR052183">
    <property type="entry name" value="IS_Transposase"/>
</dbReference>
<dbReference type="NCBIfam" id="NF033587">
    <property type="entry name" value="transpos_IS6"/>
    <property type="match status" value="1"/>
</dbReference>
<dbReference type="GO" id="GO:0003677">
    <property type="term" value="F:DNA binding"/>
    <property type="evidence" value="ECO:0007669"/>
    <property type="project" value="UniProtKB-KW"/>
</dbReference>
<dbReference type="Pfam" id="PF13610">
    <property type="entry name" value="DDE_Tnp_IS240"/>
    <property type="match status" value="1"/>
</dbReference>
<name>A0A8J3I7B5_9CHLR</name>
<dbReference type="Proteomes" id="UP000612362">
    <property type="component" value="Unassembled WGS sequence"/>
</dbReference>
<dbReference type="InterPro" id="IPR047930">
    <property type="entry name" value="Transpos_IS6"/>
</dbReference>
<dbReference type="Gene3D" id="3.30.420.10">
    <property type="entry name" value="Ribonuclease H-like superfamily/Ribonuclease H"/>
    <property type="match status" value="1"/>
</dbReference>
<evidence type="ECO:0000259" key="6">
    <source>
        <dbReference type="PROSITE" id="PS50994"/>
    </source>
</evidence>
<keyword evidence="2" id="KW-0815">Transposition</keyword>
<evidence type="ECO:0000313" key="8">
    <source>
        <dbReference type="Proteomes" id="UP000612362"/>
    </source>
</evidence>
<dbReference type="SUPFAM" id="SSF53098">
    <property type="entry name" value="Ribonuclease H-like"/>
    <property type="match status" value="1"/>
</dbReference>
<dbReference type="PANTHER" id="PTHR35528:SF3">
    <property type="entry name" value="BLL1675 PROTEIN"/>
    <property type="match status" value="1"/>
</dbReference>
<feature type="region of interest" description="Disordered" evidence="5">
    <location>
        <begin position="172"/>
        <end position="193"/>
    </location>
</feature>
<dbReference type="InterPro" id="IPR012337">
    <property type="entry name" value="RNaseH-like_sf"/>
</dbReference>
<proteinExistence type="predicted"/>
<organism evidence="7 8">
    <name type="scientific">Ktedonospora formicarum</name>
    <dbReference type="NCBI Taxonomy" id="2778364"/>
    <lineage>
        <taxon>Bacteria</taxon>
        <taxon>Bacillati</taxon>
        <taxon>Chloroflexota</taxon>
        <taxon>Ktedonobacteria</taxon>
        <taxon>Ktedonobacterales</taxon>
        <taxon>Ktedonobacteraceae</taxon>
        <taxon>Ktedonospora</taxon>
    </lineage>
</organism>
<dbReference type="EMBL" id="BNJF01000002">
    <property type="protein sequence ID" value="GHO47133.1"/>
    <property type="molecule type" value="Genomic_DNA"/>
</dbReference>
<dbReference type="InterPro" id="IPR032874">
    <property type="entry name" value="DDE_dom"/>
</dbReference>
<keyword evidence="3" id="KW-0238">DNA-binding</keyword>
<dbReference type="InterPro" id="IPR001584">
    <property type="entry name" value="Integrase_cat-core"/>
</dbReference>
<evidence type="ECO:0000313" key="7">
    <source>
        <dbReference type="EMBL" id="GHO47133.1"/>
    </source>
</evidence>
<comment type="caution">
    <text evidence="7">The sequence shown here is derived from an EMBL/GenBank/DDBJ whole genome shotgun (WGS) entry which is preliminary data.</text>
</comment>
<reference evidence="7" key="1">
    <citation type="submission" date="2020-10" db="EMBL/GenBank/DDBJ databases">
        <title>Taxonomic study of unclassified bacteria belonging to the class Ktedonobacteria.</title>
        <authorList>
            <person name="Yabe S."/>
            <person name="Wang C.M."/>
            <person name="Zheng Y."/>
            <person name="Sakai Y."/>
            <person name="Cavaletti L."/>
            <person name="Monciardini P."/>
            <person name="Donadio S."/>
        </authorList>
    </citation>
    <scope>NUCLEOTIDE SEQUENCE</scope>
    <source>
        <strain evidence="7">SOSP1-1</strain>
    </source>
</reference>
<dbReference type="InterPro" id="IPR036397">
    <property type="entry name" value="RNaseH_sf"/>
</dbReference>
<dbReference type="GO" id="GO:0006310">
    <property type="term" value="P:DNA recombination"/>
    <property type="evidence" value="ECO:0007669"/>
    <property type="project" value="UniProtKB-KW"/>
</dbReference>
<dbReference type="AlphaFoldDB" id="A0A8J3I7B5"/>
<evidence type="ECO:0000256" key="1">
    <source>
        <dbReference type="ARBA" id="ARBA00002286"/>
    </source>
</evidence>
<keyword evidence="8" id="KW-1185">Reference proteome</keyword>
<evidence type="ECO:0000256" key="4">
    <source>
        <dbReference type="ARBA" id="ARBA00023172"/>
    </source>
</evidence>
<feature type="domain" description="Integrase catalytic" evidence="6">
    <location>
        <begin position="29"/>
        <end position="146"/>
    </location>
</feature>
<keyword evidence="4" id="KW-0233">DNA recombination</keyword>
<evidence type="ECO:0000256" key="5">
    <source>
        <dbReference type="SAM" id="MobiDB-lite"/>
    </source>
</evidence>
<accession>A0A8J3I7B5</accession>